<feature type="binding site" evidence="8">
    <location>
        <position position="418"/>
    </location>
    <ligand>
        <name>Mn(2+)</name>
        <dbReference type="ChEBI" id="CHEBI:29035"/>
        <label>1</label>
    </ligand>
</feature>
<keyword evidence="7 8" id="KW-0413">Isomerase</keyword>
<keyword evidence="4 8" id="KW-0479">Metal-binding</keyword>
<evidence type="ECO:0000256" key="2">
    <source>
        <dbReference type="ARBA" id="ARBA00004798"/>
    </source>
</evidence>
<dbReference type="RefSeq" id="WP_308948827.1">
    <property type="nucleotide sequence ID" value="NZ_JARXHW010000006.1"/>
</dbReference>
<dbReference type="InterPro" id="IPR017850">
    <property type="entry name" value="Alkaline_phosphatase_core_sf"/>
</dbReference>
<evidence type="ECO:0000256" key="9">
    <source>
        <dbReference type="NCBIfam" id="TIGR01307"/>
    </source>
</evidence>
<feature type="binding site" evidence="8">
    <location>
        <position position="414"/>
    </location>
    <ligand>
        <name>Mn(2+)</name>
        <dbReference type="ChEBI" id="CHEBI:29035"/>
        <label>1</label>
    </ligand>
</feature>
<dbReference type="InterPro" id="IPR011258">
    <property type="entry name" value="BPG-indep_PGM_N"/>
</dbReference>
<feature type="binding site" evidence="8">
    <location>
        <position position="474"/>
    </location>
    <ligand>
        <name>Mn(2+)</name>
        <dbReference type="ChEBI" id="CHEBI:29035"/>
        <label>1</label>
    </ligand>
</feature>
<name>A0ABU1ARC7_9BACT</name>
<dbReference type="Pfam" id="PF01676">
    <property type="entry name" value="Metalloenzyme"/>
    <property type="match status" value="1"/>
</dbReference>
<feature type="binding site" evidence="8">
    <location>
        <begin position="158"/>
        <end position="159"/>
    </location>
    <ligand>
        <name>substrate</name>
    </ligand>
</feature>
<comment type="catalytic activity">
    <reaction evidence="1 8">
        <text>(2R)-2-phosphoglycerate = (2R)-3-phosphoglycerate</text>
        <dbReference type="Rhea" id="RHEA:15901"/>
        <dbReference type="ChEBI" id="CHEBI:58272"/>
        <dbReference type="ChEBI" id="CHEBI:58289"/>
        <dbReference type="EC" id="5.4.2.12"/>
    </reaction>
</comment>
<reference evidence="12 13" key="1">
    <citation type="submission" date="2023-04" db="EMBL/GenBank/DDBJ databases">
        <title>A novel bacteria isolated from coastal sediment.</title>
        <authorList>
            <person name="Liu X.-J."/>
            <person name="Du Z.-J."/>
        </authorList>
    </citation>
    <scope>NUCLEOTIDE SEQUENCE [LARGE SCALE GENOMIC DNA]</scope>
    <source>
        <strain evidence="12 13">SDUM461003</strain>
    </source>
</reference>
<evidence type="ECO:0000256" key="1">
    <source>
        <dbReference type="ARBA" id="ARBA00000370"/>
    </source>
</evidence>
<dbReference type="InterPro" id="IPR006124">
    <property type="entry name" value="Metalloenzyme"/>
</dbReference>
<organism evidence="12 13">
    <name type="scientific">Thalassobacterium maritimum</name>
    <dbReference type="NCBI Taxonomy" id="3041265"/>
    <lineage>
        <taxon>Bacteria</taxon>
        <taxon>Pseudomonadati</taxon>
        <taxon>Verrucomicrobiota</taxon>
        <taxon>Opitutia</taxon>
        <taxon>Puniceicoccales</taxon>
        <taxon>Coraliomargaritaceae</taxon>
        <taxon>Thalassobacterium</taxon>
    </lineage>
</organism>
<evidence type="ECO:0000256" key="6">
    <source>
        <dbReference type="ARBA" id="ARBA00023211"/>
    </source>
</evidence>
<keyword evidence="5 8" id="KW-0324">Glycolysis</keyword>
<feature type="active site" description="Phosphoserine intermediate" evidence="8">
    <location>
        <position position="67"/>
    </location>
</feature>
<evidence type="ECO:0000256" key="7">
    <source>
        <dbReference type="ARBA" id="ARBA00023235"/>
    </source>
</evidence>
<feature type="binding site" evidence="8">
    <location>
        <position position="456"/>
    </location>
    <ligand>
        <name>Mn(2+)</name>
        <dbReference type="ChEBI" id="CHEBI:29035"/>
        <label>2</label>
    </ligand>
</feature>
<keyword evidence="6 8" id="KW-0464">Manganese</keyword>
<evidence type="ECO:0000256" key="4">
    <source>
        <dbReference type="ARBA" id="ARBA00022723"/>
    </source>
</evidence>
<comment type="caution">
    <text evidence="12">The sequence shown here is derived from an EMBL/GenBank/DDBJ whole genome shotgun (WGS) entry which is preliminary data.</text>
</comment>
<dbReference type="CDD" id="cd16010">
    <property type="entry name" value="iPGM"/>
    <property type="match status" value="1"/>
</dbReference>
<evidence type="ECO:0000256" key="3">
    <source>
        <dbReference type="ARBA" id="ARBA00008819"/>
    </source>
</evidence>
<dbReference type="Proteomes" id="UP001225316">
    <property type="component" value="Unassembled WGS sequence"/>
</dbReference>
<dbReference type="Gene3D" id="3.40.1450.10">
    <property type="entry name" value="BPG-independent phosphoglycerate mutase, domain B"/>
    <property type="match status" value="1"/>
</dbReference>
<comment type="pathway">
    <text evidence="2 8">Carbohydrate degradation; glycolysis; pyruvate from D-glyceraldehyde 3-phosphate: step 3/5.</text>
</comment>
<keyword evidence="13" id="KW-1185">Reference proteome</keyword>
<comment type="similarity">
    <text evidence="3 8">Belongs to the BPG-independent phosphoglycerate mutase family.</text>
</comment>
<comment type="subunit">
    <text evidence="8">Monomer.</text>
</comment>
<dbReference type="EMBL" id="JARXHW010000006">
    <property type="protein sequence ID" value="MDQ8206714.1"/>
    <property type="molecule type" value="Genomic_DNA"/>
</dbReference>
<dbReference type="PANTHER" id="PTHR31637:SF0">
    <property type="entry name" value="2,3-BISPHOSPHOGLYCERATE-INDEPENDENT PHOSPHOGLYCERATE MUTASE"/>
    <property type="match status" value="1"/>
</dbReference>
<dbReference type="HAMAP" id="MF_01038">
    <property type="entry name" value="GpmI"/>
    <property type="match status" value="1"/>
</dbReference>
<dbReference type="SUPFAM" id="SSF64158">
    <property type="entry name" value="2,3-Bisphosphoglycerate-independent phosphoglycerate mutase, substrate-binding domain"/>
    <property type="match status" value="1"/>
</dbReference>
<evidence type="ECO:0000256" key="5">
    <source>
        <dbReference type="ARBA" id="ARBA00023152"/>
    </source>
</evidence>
<feature type="binding site" evidence="8">
    <location>
        <position position="128"/>
    </location>
    <ligand>
        <name>substrate</name>
    </ligand>
</feature>
<dbReference type="SUPFAM" id="SSF53649">
    <property type="entry name" value="Alkaline phosphatase-like"/>
    <property type="match status" value="1"/>
</dbReference>
<protein>
    <recommendedName>
        <fullName evidence="8 9">2,3-bisphosphoglycerate-independent phosphoglycerate mutase</fullName>
        <shortName evidence="8">BPG-independent PGAM</shortName>
        <shortName evidence="8">Phosphoglyceromutase</shortName>
        <shortName evidence="8">iPGM</shortName>
        <ecNumber evidence="8 9">5.4.2.12</ecNumber>
    </recommendedName>
</protein>
<accession>A0ABU1ARC7</accession>
<evidence type="ECO:0000259" key="11">
    <source>
        <dbReference type="Pfam" id="PF06415"/>
    </source>
</evidence>
<evidence type="ECO:0000313" key="13">
    <source>
        <dbReference type="Proteomes" id="UP001225316"/>
    </source>
</evidence>
<dbReference type="NCBIfam" id="TIGR01307">
    <property type="entry name" value="pgm_bpd_ind"/>
    <property type="match status" value="1"/>
</dbReference>
<dbReference type="InterPro" id="IPR036646">
    <property type="entry name" value="PGAM_B_sf"/>
</dbReference>
<dbReference type="PIRSF" id="PIRSF001492">
    <property type="entry name" value="IPGAM"/>
    <property type="match status" value="1"/>
</dbReference>
<dbReference type="EC" id="5.4.2.12" evidence="8 9"/>
<evidence type="ECO:0000313" key="12">
    <source>
        <dbReference type="EMBL" id="MDQ8206714.1"/>
    </source>
</evidence>
<dbReference type="GO" id="GO:0004619">
    <property type="term" value="F:phosphoglycerate mutase activity"/>
    <property type="evidence" value="ECO:0007669"/>
    <property type="project" value="UniProtKB-EC"/>
</dbReference>
<feature type="binding site" evidence="8">
    <location>
        <position position="196"/>
    </location>
    <ligand>
        <name>substrate</name>
    </ligand>
</feature>
<evidence type="ECO:0000259" key="10">
    <source>
        <dbReference type="Pfam" id="PF01676"/>
    </source>
</evidence>
<evidence type="ECO:0000256" key="8">
    <source>
        <dbReference type="HAMAP-Rule" id="MF_01038"/>
    </source>
</evidence>
<feature type="binding site" evidence="8">
    <location>
        <position position="67"/>
    </location>
    <ligand>
        <name>Mn(2+)</name>
        <dbReference type="ChEBI" id="CHEBI:29035"/>
        <label>2</label>
    </ligand>
</feature>
<proteinExistence type="inferred from homology"/>
<dbReference type="InterPro" id="IPR005995">
    <property type="entry name" value="Pgm_bpd_ind"/>
</dbReference>
<feature type="binding site" evidence="8">
    <location>
        <position position="346"/>
    </location>
    <ligand>
        <name>substrate</name>
    </ligand>
</feature>
<dbReference type="Pfam" id="PF06415">
    <property type="entry name" value="iPGM_N"/>
    <property type="match status" value="1"/>
</dbReference>
<gene>
    <name evidence="8 12" type="primary">gpmI</name>
    <name evidence="12" type="ORF">QEH52_04285</name>
</gene>
<sequence>MSEKQKPVVLIIRDGWGANHDASYDAYNAVKLANTPVADRLTAEYPRTEIAACGLEVGLPAGIMGNSEVGHQNIGAGRVVDQELVRINKGIETGSVKESPALKAAFDNVRAKGSALHFMGLVSDAGVHSMLDHLYGLLKIAKEEGIERVYLHAFTDGRDTGPFSGKNFIAEVEAQMTEIGVGQIASIAGRYWAMDRDNRWDRVQRAYDCITGRTVERSATSADAAIQLQYDSPETEGTKGDEFCPPTAIVGADGQAIAAVQEGDSVIFFNFRGDRPRELTRAFIQDDFDGFDRGEKLDVFFATLSEYQKGLCPNIVFQKPEKMKDILGSYVADKGIGQFRCAETEKFPHVTFFFNDYREEPFPGEDRELVPSRKDCATYDEKPEMSAYGIRDASVEAIKSGKYGLVVINFANPDMVGHTGVLDACIQACEIVDGCVGDLLAAIDEVGGSAVITADHGNSDQLWNHASNGPHTAHTLNPVEVVVYSEQYKNAELMESGALGDIAPTLLKLMNLPQPESMTGHCLIK</sequence>
<feature type="binding site" evidence="8">
    <location>
        <position position="14"/>
    </location>
    <ligand>
        <name>Mn(2+)</name>
        <dbReference type="ChEBI" id="CHEBI:29035"/>
        <label>2</label>
    </ligand>
</feature>
<feature type="domain" description="Metalloenzyme" evidence="10">
    <location>
        <begin position="6"/>
        <end position="513"/>
    </location>
</feature>
<feature type="binding site" evidence="8">
    <location>
        <position position="455"/>
    </location>
    <ligand>
        <name>Mn(2+)</name>
        <dbReference type="ChEBI" id="CHEBI:29035"/>
        <label>2</label>
    </ligand>
</feature>
<feature type="binding site" evidence="8">
    <location>
        <begin position="272"/>
        <end position="275"/>
    </location>
    <ligand>
        <name>substrate</name>
    </ligand>
</feature>
<feature type="domain" description="BPG-independent PGAM N-terminal" evidence="11">
    <location>
        <begin position="87"/>
        <end position="309"/>
    </location>
</feature>
<feature type="binding site" evidence="8">
    <location>
        <position position="190"/>
    </location>
    <ligand>
        <name>substrate</name>
    </ligand>
</feature>
<comment type="function">
    <text evidence="8">Catalyzes the interconversion of 2-phosphoglycerate and 3-phosphoglycerate.</text>
</comment>
<dbReference type="PANTHER" id="PTHR31637">
    <property type="entry name" value="2,3-BISPHOSPHOGLYCERATE-INDEPENDENT PHOSPHOGLYCERATE MUTASE"/>
    <property type="match status" value="1"/>
</dbReference>
<dbReference type="Gene3D" id="3.40.720.10">
    <property type="entry name" value="Alkaline Phosphatase, subunit A"/>
    <property type="match status" value="1"/>
</dbReference>
<comment type="cofactor">
    <cofactor evidence="8">
        <name>Mn(2+)</name>
        <dbReference type="ChEBI" id="CHEBI:29035"/>
    </cofactor>
    <text evidence="8">Binds 2 manganese ions per subunit.</text>
</comment>